<evidence type="ECO:0000313" key="1">
    <source>
        <dbReference type="EMBL" id="QND59855.1"/>
    </source>
</evidence>
<dbReference type="Proteomes" id="UP000515465">
    <property type="component" value="Chromosome"/>
</dbReference>
<dbReference type="AlphaFoldDB" id="A0A7G6SZC3"/>
<organism evidence="1 2">
    <name type="scientific">Mesorhizobium huakuii</name>
    <dbReference type="NCBI Taxonomy" id="28104"/>
    <lineage>
        <taxon>Bacteria</taxon>
        <taxon>Pseudomonadati</taxon>
        <taxon>Pseudomonadota</taxon>
        <taxon>Alphaproteobacteria</taxon>
        <taxon>Hyphomicrobiales</taxon>
        <taxon>Phyllobacteriaceae</taxon>
        <taxon>Mesorhizobium</taxon>
    </lineage>
</organism>
<dbReference type="RefSeq" id="WP_183458456.1">
    <property type="nucleotide sequence ID" value="NZ_CP050296.1"/>
</dbReference>
<evidence type="ECO:0000313" key="2">
    <source>
        <dbReference type="Proteomes" id="UP000515465"/>
    </source>
</evidence>
<dbReference type="EMBL" id="CP050296">
    <property type="protein sequence ID" value="QND59855.1"/>
    <property type="molecule type" value="Genomic_DNA"/>
</dbReference>
<protein>
    <recommendedName>
        <fullName evidence="3">Phasin family protein</fullName>
    </recommendedName>
</protein>
<evidence type="ECO:0008006" key="3">
    <source>
        <dbReference type="Google" id="ProtNLM"/>
    </source>
</evidence>
<proteinExistence type="predicted"/>
<reference evidence="2" key="1">
    <citation type="journal article" date="2020" name="Mol. Plant Microbe">
        <title>Rhizobial microsymbionts of the narrowly endemic Oxytropis species growing in Kamchatka are characterized by significant genetic diversity and possess a set of genes that are associated with T3SS and T6SS secretion systems and can affect the development of symbiosis.</title>
        <authorList>
            <person name="Safronova V."/>
            <person name="Guro P."/>
            <person name="Sazanova A."/>
            <person name="Kuznetsova I."/>
            <person name="Belimov A."/>
            <person name="Yakubov V."/>
            <person name="Chirak E."/>
            <person name="Afonin A."/>
            <person name="Gogolev Y."/>
            <person name="Andronov E."/>
            <person name="Tikhonovich I."/>
        </authorList>
    </citation>
    <scope>NUCLEOTIDE SEQUENCE [LARGE SCALE GENOMIC DNA]</scope>
    <source>
        <strain evidence="2">583</strain>
    </source>
</reference>
<accession>A0A7G6SZC3</accession>
<sequence length="120" mass="13129">MNTARDTLTAAFKTMKKTAIAAHALDMADELERMHYAFGNAIEGMNAAAAAVGSFEELVRIMKADIRTASNLFQSGRKRAARELLLRMAATPDLDQITLPTHQVEWSAAVFNPADAQARH</sequence>
<name>A0A7G6SZC3_9HYPH</name>
<gene>
    <name evidence="1" type="ORF">HB778_27335</name>
</gene>